<dbReference type="RefSeq" id="WP_047694995.1">
    <property type="nucleotide sequence ID" value="NZ_KN265479.1"/>
</dbReference>
<dbReference type="GO" id="GO:0071949">
    <property type="term" value="F:FAD binding"/>
    <property type="evidence" value="ECO:0007669"/>
    <property type="project" value="InterPro"/>
</dbReference>
<protein>
    <submittedName>
        <fullName evidence="2">FAD-binding monooxygenase</fullName>
    </submittedName>
</protein>
<evidence type="ECO:0000313" key="3">
    <source>
        <dbReference type="Proteomes" id="UP000029879"/>
    </source>
</evidence>
<dbReference type="Gene3D" id="3.30.9.10">
    <property type="entry name" value="D-Amino Acid Oxidase, subunit A, domain 2"/>
    <property type="match status" value="1"/>
</dbReference>
<proteinExistence type="predicted"/>
<evidence type="ECO:0000313" key="2">
    <source>
        <dbReference type="EMBL" id="KGK58198.1"/>
    </source>
</evidence>
<dbReference type="GO" id="GO:0004497">
    <property type="term" value="F:monooxygenase activity"/>
    <property type="evidence" value="ECO:0007669"/>
    <property type="project" value="UniProtKB-KW"/>
</dbReference>
<dbReference type="InterPro" id="IPR051704">
    <property type="entry name" value="FAD_aromatic-hydroxylase"/>
</dbReference>
<dbReference type="Pfam" id="PF01494">
    <property type="entry name" value="FAD_binding_3"/>
    <property type="match status" value="1"/>
</dbReference>
<dbReference type="PRINTS" id="PR00420">
    <property type="entry name" value="RNGMNOXGNASE"/>
</dbReference>
<dbReference type="InterPro" id="IPR036188">
    <property type="entry name" value="FAD/NAD-bd_sf"/>
</dbReference>
<sequence length="400" mass="44228">MSRRILITGASVAGTTAAWWLDAYGVEVEVVERAPAFRDGGQNVDVRGSARDVLRRMGLEARAFERSTRELGTDWVDADDRVIARFKADASDTDSGPTADLEIRRGDLARMLYEASRERVAYRFGDSVCGVAQDQAGVEITFHSGRCARYDAVIVAEGVGSHTRELVFPGENVTRWMDLTLAYFSIPGQSHDSAYARQYNTVGGRGATLKPALDGKLGAYLGIQKKPGGENAWTPERQRRFIETRFANDGWEFPRILAAMRDVDDFYFDVLRQVHMPRWSTGRVVLTGDAAWCPTSLSGIGTTLALVGSYVLAGELAQAVSPMHACMRYERIMRPFVKEGQNIPKLVPRLLWPHSAAGLTLLRGAMRVAGMPIVRRLVTDGFARDSNRIALPDYRPIATL</sequence>
<dbReference type="SUPFAM" id="SSF51905">
    <property type="entry name" value="FAD/NAD(P)-binding domain"/>
    <property type="match status" value="1"/>
</dbReference>
<keyword evidence="2" id="KW-0560">Oxidoreductase</keyword>
<dbReference type="InterPro" id="IPR002938">
    <property type="entry name" value="FAD-bd"/>
</dbReference>
<accession>A0AB34PAI7</accession>
<dbReference type="EMBL" id="JRQI01000026">
    <property type="protein sequence ID" value="KGK58198.1"/>
    <property type="molecule type" value="Genomic_DNA"/>
</dbReference>
<organism evidence="2 3">
    <name type="scientific">Xanthomonas cannabis pv. phaseoli</name>
    <dbReference type="NCBI Taxonomy" id="1885902"/>
    <lineage>
        <taxon>Bacteria</taxon>
        <taxon>Pseudomonadati</taxon>
        <taxon>Pseudomonadota</taxon>
        <taxon>Gammaproteobacteria</taxon>
        <taxon>Lysobacterales</taxon>
        <taxon>Lysobacteraceae</taxon>
        <taxon>Xanthomonas</taxon>
    </lineage>
</organism>
<dbReference type="Gene3D" id="3.50.50.60">
    <property type="entry name" value="FAD/NAD(P)-binding domain"/>
    <property type="match status" value="1"/>
</dbReference>
<dbReference type="PANTHER" id="PTHR46865">
    <property type="entry name" value="OXIDOREDUCTASE-RELATED"/>
    <property type="match status" value="1"/>
</dbReference>
<keyword evidence="2" id="KW-0503">Monooxygenase</keyword>
<reference evidence="2 3" key="1">
    <citation type="submission" date="2014-10" db="EMBL/GenBank/DDBJ databases">
        <title>Genome sequence of a Xanthomonas strain that is pathogenic on beans.</title>
        <authorList>
            <person name="Aritua V."/>
            <person name="Sapp M."/>
            <person name="Harrison J."/>
            <person name="Smith J."/>
            <person name="Studholme D."/>
        </authorList>
    </citation>
    <scope>NUCLEOTIDE SEQUENCE [LARGE SCALE GENOMIC DNA]</scope>
    <source>
        <strain evidence="2 3">Nyagatare</strain>
    </source>
</reference>
<dbReference type="Proteomes" id="UP000029879">
    <property type="component" value="Unassembled WGS sequence"/>
</dbReference>
<dbReference type="PANTHER" id="PTHR46865:SF2">
    <property type="entry name" value="MONOOXYGENASE"/>
    <property type="match status" value="1"/>
</dbReference>
<gene>
    <name evidence="2" type="ORF">NC00_08765</name>
</gene>
<feature type="domain" description="FAD-binding" evidence="1">
    <location>
        <begin position="5"/>
        <end position="321"/>
    </location>
</feature>
<evidence type="ECO:0000259" key="1">
    <source>
        <dbReference type="Pfam" id="PF01494"/>
    </source>
</evidence>
<name>A0AB34PAI7_9XANT</name>
<comment type="caution">
    <text evidence="2">The sequence shown here is derived from an EMBL/GenBank/DDBJ whole genome shotgun (WGS) entry which is preliminary data.</text>
</comment>
<dbReference type="AlphaFoldDB" id="A0AB34PAI7"/>